<dbReference type="EMBL" id="KQ971311">
    <property type="protein sequence ID" value="EEZ98990.1"/>
    <property type="molecule type" value="Genomic_DNA"/>
</dbReference>
<dbReference type="Proteomes" id="UP000007266">
    <property type="component" value="Linkage group 2"/>
</dbReference>
<evidence type="ECO:0000313" key="3">
    <source>
        <dbReference type="Proteomes" id="UP000007266"/>
    </source>
</evidence>
<organism evidence="2 3">
    <name type="scientific">Tribolium castaneum</name>
    <name type="common">Red flour beetle</name>
    <dbReference type="NCBI Taxonomy" id="7070"/>
    <lineage>
        <taxon>Eukaryota</taxon>
        <taxon>Metazoa</taxon>
        <taxon>Ecdysozoa</taxon>
        <taxon>Arthropoda</taxon>
        <taxon>Hexapoda</taxon>
        <taxon>Insecta</taxon>
        <taxon>Pterygota</taxon>
        <taxon>Neoptera</taxon>
        <taxon>Endopterygota</taxon>
        <taxon>Coleoptera</taxon>
        <taxon>Polyphaga</taxon>
        <taxon>Cucujiformia</taxon>
        <taxon>Tenebrionidae</taxon>
        <taxon>Tenebrionidae incertae sedis</taxon>
        <taxon>Tribolium</taxon>
    </lineage>
</organism>
<gene>
    <name evidence="2" type="primary">GLEAN_04851</name>
    <name evidence="2" type="ORF">TcasGA2_TC004851</name>
</gene>
<feature type="transmembrane region" description="Helical" evidence="1">
    <location>
        <begin position="77"/>
        <end position="97"/>
    </location>
</feature>
<evidence type="ECO:0000256" key="1">
    <source>
        <dbReference type="SAM" id="Phobius"/>
    </source>
</evidence>
<sequence>MTGMSQRAVGKIRVSKMANYNFNKTVSVERLDENHAVSNFKLIKSLVVALLLGGNILYVQYILFFRNVIRWSYTDTAYLTTLLIYFVPAATNTFFSIRIHTMSENSNDTCNFATTLIVTGVL</sequence>
<reference evidence="2 3" key="2">
    <citation type="journal article" date="2010" name="Nucleic Acids Res.">
        <title>BeetleBase in 2010: revisions to provide comprehensive genomic information for Tribolium castaneum.</title>
        <authorList>
            <person name="Kim H.S."/>
            <person name="Murphy T."/>
            <person name="Xia J."/>
            <person name="Caragea D."/>
            <person name="Park Y."/>
            <person name="Beeman R.W."/>
            <person name="Lorenzen M.D."/>
            <person name="Butcher S."/>
            <person name="Manak J.R."/>
            <person name="Brown S.J."/>
        </authorList>
    </citation>
    <scope>GENOME REANNOTATION</scope>
    <source>
        <strain evidence="2 3">Georgia GA2</strain>
    </source>
</reference>
<feature type="transmembrane region" description="Helical" evidence="1">
    <location>
        <begin position="46"/>
        <end position="65"/>
    </location>
</feature>
<dbReference type="HOGENOM" id="CLU_2029662_0_0_1"/>
<evidence type="ECO:0000313" key="2">
    <source>
        <dbReference type="EMBL" id="EEZ98990.1"/>
    </source>
</evidence>
<keyword evidence="1" id="KW-0812">Transmembrane</keyword>
<accession>D6WBJ0</accession>
<dbReference type="AlphaFoldDB" id="D6WBJ0"/>
<name>D6WBJ0_TRICA</name>
<proteinExistence type="predicted"/>
<protein>
    <submittedName>
        <fullName evidence="2">Uncharacterized protein</fullName>
    </submittedName>
</protein>
<keyword evidence="1" id="KW-1133">Transmembrane helix</keyword>
<keyword evidence="1" id="KW-0472">Membrane</keyword>
<keyword evidence="3" id="KW-1185">Reference proteome</keyword>
<reference evidence="2 3" key="1">
    <citation type="journal article" date="2008" name="Nature">
        <title>The genome of the model beetle and pest Tribolium castaneum.</title>
        <authorList>
            <consortium name="Tribolium Genome Sequencing Consortium"/>
            <person name="Richards S."/>
            <person name="Gibbs R.A."/>
            <person name="Weinstock G.M."/>
            <person name="Brown S.J."/>
            <person name="Denell R."/>
            <person name="Beeman R.W."/>
            <person name="Gibbs R."/>
            <person name="Beeman R.W."/>
            <person name="Brown S.J."/>
            <person name="Bucher G."/>
            <person name="Friedrich M."/>
            <person name="Grimmelikhuijzen C.J."/>
            <person name="Klingler M."/>
            <person name="Lorenzen M."/>
            <person name="Richards S."/>
            <person name="Roth S."/>
            <person name="Schroder R."/>
            <person name="Tautz D."/>
            <person name="Zdobnov E.M."/>
            <person name="Muzny D."/>
            <person name="Gibbs R.A."/>
            <person name="Weinstock G.M."/>
            <person name="Attaway T."/>
            <person name="Bell S."/>
            <person name="Buhay C.J."/>
            <person name="Chandrabose M.N."/>
            <person name="Chavez D."/>
            <person name="Clerk-Blankenburg K.P."/>
            <person name="Cree A."/>
            <person name="Dao M."/>
            <person name="Davis C."/>
            <person name="Chacko J."/>
            <person name="Dinh H."/>
            <person name="Dugan-Rocha S."/>
            <person name="Fowler G."/>
            <person name="Garner T.T."/>
            <person name="Garnes J."/>
            <person name="Gnirke A."/>
            <person name="Hawes A."/>
            <person name="Hernandez J."/>
            <person name="Hines S."/>
            <person name="Holder M."/>
            <person name="Hume J."/>
            <person name="Jhangiani S.N."/>
            <person name="Joshi V."/>
            <person name="Khan Z.M."/>
            <person name="Jackson L."/>
            <person name="Kovar C."/>
            <person name="Kowis A."/>
            <person name="Lee S."/>
            <person name="Lewis L.R."/>
            <person name="Margolis J."/>
            <person name="Morgan M."/>
            <person name="Nazareth L.V."/>
            <person name="Nguyen N."/>
            <person name="Okwuonu G."/>
            <person name="Parker D."/>
            <person name="Richards S."/>
            <person name="Ruiz S.J."/>
            <person name="Santibanez J."/>
            <person name="Savard J."/>
            <person name="Scherer S.E."/>
            <person name="Schneider B."/>
            <person name="Sodergren E."/>
            <person name="Tautz D."/>
            <person name="Vattahil S."/>
            <person name="Villasana D."/>
            <person name="White C.S."/>
            <person name="Wright R."/>
            <person name="Park Y."/>
            <person name="Beeman R.W."/>
            <person name="Lord J."/>
            <person name="Oppert B."/>
            <person name="Lorenzen M."/>
            <person name="Brown S."/>
            <person name="Wang L."/>
            <person name="Savard J."/>
            <person name="Tautz D."/>
            <person name="Richards S."/>
            <person name="Weinstock G."/>
            <person name="Gibbs R.A."/>
            <person name="Liu Y."/>
            <person name="Worley K."/>
            <person name="Weinstock G."/>
            <person name="Elsik C.G."/>
            <person name="Reese J.T."/>
            <person name="Elhaik E."/>
            <person name="Landan G."/>
            <person name="Graur D."/>
            <person name="Arensburger P."/>
            <person name="Atkinson P."/>
            <person name="Beeman R.W."/>
            <person name="Beidler J."/>
            <person name="Brown S.J."/>
            <person name="Demuth J.P."/>
            <person name="Drury D.W."/>
            <person name="Du Y.Z."/>
            <person name="Fujiwara H."/>
            <person name="Lorenzen M."/>
            <person name="Maselli V."/>
            <person name="Osanai M."/>
            <person name="Park Y."/>
            <person name="Robertson H.M."/>
            <person name="Tu Z."/>
            <person name="Wang J.J."/>
            <person name="Wang S."/>
            <person name="Richards S."/>
            <person name="Song H."/>
            <person name="Zhang L."/>
            <person name="Sodergren E."/>
            <person name="Werner D."/>
            <person name="Stanke M."/>
            <person name="Morgenstern B."/>
            <person name="Solovyev V."/>
            <person name="Kosarev P."/>
            <person name="Brown G."/>
            <person name="Chen H.C."/>
            <person name="Ermolaeva O."/>
            <person name="Hlavina W."/>
            <person name="Kapustin Y."/>
            <person name="Kiryutin B."/>
            <person name="Kitts P."/>
            <person name="Maglott D."/>
            <person name="Pruitt K."/>
            <person name="Sapojnikov V."/>
            <person name="Souvorov A."/>
            <person name="Mackey A.J."/>
            <person name="Waterhouse R.M."/>
            <person name="Wyder S."/>
            <person name="Zdobnov E.M."/>
            <person name="Zdobnov E.M."/>
            <person name="Wyder S."/>
            <person name="Kriventseva E.V."/>
            <person name="Kadowaki T."/>
            <person name="Bork P."/>
            <person name="Aranda M."/>
            <person name="Bao R."/>
            <person name="Beermann A."/>
            <person name="Berns N."/>
            <person name="Bolognesi R."/>
            <person name="Bonneton F."/>
            <person name="Bopp D."/>
            <person name="Brown S.J."/>
            <person name="Bucher G."/>
            <person name="Butts T."/>
            <person name="Chaumot A."/>
            <person name="Denell R.E."/>
            <person name="Ferrier D.E."/>
            <person name="Friedrich M."/>
            <person name="Gordon C.M."/>
            <person name="Jindra M."/>
            <person name="Klingler M."/>
            <person name="Lan Q."/>
            <person name="Lattorff H.M."/>
            <person name="Laudet V."/>
            <person name="von Levetsow C."/>
            <person name="Liu Z."/>
            <person name="Lutz R."/>
            <person name="Lynch J.A."/>
            <person name="da Fonseca R.N."/>
            <person name="Posnien N."/>
            <person name="Reuter R."/>
            <person name="Roth S."/>
            <person name="Savard J."/>
            <person name="Schinko J.B."/>
            <person name="Schmitt C."/>
            <person name="Schoppmeier M."/>
            <person name="Schroder R."/>
            <person name="Shippy T.D."/>
            <person name="Simonnet F."/>
            <person name="Marques-Souza H."/>
            <person name="Tautz D."/>
            <person name="Tomoyasu Y."/>
            <person name="Trauner J."/>
            <person name="Van der Zee M."/>
            <person name="Vervoort M."/>
            <person name="Wittkopp N."/>
            <person name="Wimmer E.A."/>
            <person name="Yang X."/>
            <person name="Jones A.K."/>
            <person name="Sattelle D.B."/>
            <person name="Ebert P.R."/>
            <person name="Nelson D."/>
            <person name="Scott J.G."/>
            <person name="Beeman R.W."/>
            <person name="Muthukrishnan S."/>
            <person name="Kramer K.J."/>
            <person name="Arakane Y."/>
            <person name="Beeman R.W."/>
            <person name="Zhu Q."/>
            <person name="Hogenkamp D."/>
            <person name="Dixit R."/>
            <person name="Oppert B."/>
            <person name="Jiang H."/>
            <person name="Zou Z."/>
            <person name="Marshall J."/>
            <person name="Elpidina E."/>
            <person name="Vinokurov K."/>
            <person name="Oppert C."/>
            <person name="Zou Z."/>
            <person name="Evans J."/>
            <person name="Lu Z."/>
            <person name="Zhao P."/>
            <person name="Sumathipala N."/>
            <person name="Altincicek B."/>
            <person name="Vilcinskas A."/>
            <person name="Williams M."/>
            <person name="Hultmark D."/>
            <person name="Hetru C."/>
            <person name="Jiang H."/>
            <person name="Grimmelikhuijzen C.J."/>
            <person name="Hauser F."/>
            <person name="Cazzamali G."/>
            <person name="Williamson M."/>
            <person name="Park Y."/>
            <person name="Li B."/>
            <person name="Tanaka Y."/>
            <person name="Predel R."/>
            <person name="Neupert S."/>
            <person name="Schachtner J."/>
            <person name="Verleyen P."/>
            <person name="Raible F."/>
            <person name="Bork P."/>
            <person name="Friedrich M."/>
            <person name="Walden K.K."/>
            <person name="Robertson H.M."/>
            <person name="Angeli S."/>
            <person name="Foret S."/>
            <person name="Bucher G."/>
            <person name="Schuetz S."/>
            <person name="Maleszka R."/>
            <person name="Wimmer E.A."/>
            <person name="Beeman R.W."/>
            <person name="Lorenzen M."/>
            <person name="Tomoyasu Y."/>
            <person name="Miller S.C."/>
            <person name="Grossmann D."/>
            <person name="Bucher G."/>
        </authorList>
    </citation>
    <scope>NUCLEOTIDE SEQUENCE [LARGE SCALE GENOMIC DNA]</scope>
    <source>
        <strain evidence="2 3">Georgia GA2</strain>
    </source>
</reference>